<evidence type="ECO:0000256" key="1">
    <source>
        <dbReference type="ARBA" id="ARBA00022737"/>
    </source>
</evidence>
<gene>
    <name evidence="4" type="ORF">V6N11_022337</name>
</gene>
<dbReference type="InterPro" id="IPR046960">
    <property type="entry name" value="PPR_At4g14850-like_plant"/>
</dbReference>
<feature type="repeat" description="PPR" evidence="2">
    <location>
        <begin position="447"/>
        <end position="481"/>
    </location>
</feature>
<dbReference type="NCBIfam" id="TIGR00756">
    <property type="entry name" value="PPR"/>
    <property type="match status" value="3"/>
</dbReference>
<dbReference type="PROSITE" id="PS51375">
    <property type="entry name" value="PPR"/>
    <property type="match status" value="3"/>
</dbReference>
<dbReference type="PANTHER" id="PTHR47926:SF347">
    <property type="entry name" value="PENTATRICOPEPTIDE REPEAT-CONTAINING PROTEIN"/>
    <property type="match status" value="1"/>
</dbReference>
<accession>A0ABR2TIV5</accession>
<feature type="domain" description="DCUN1" evidence="3">
    <location>
        <begin position="1"/>
        <end position="181"/>
    </location>
</feature>
<dbReference type="Gene3D" id="1.10.238.200">
    <property type="entry name" value="Cullin, PONY binding domain"/>
    <property type="match status" value="1"/>
</dbReference>
<evidence type="ECO:0000256" key="2">
    <source>
        <dbReference type="PROSITE-ProRule" id="PRU00708"/>
    </source>
</evidence>
<keyword evidence="5" id="KW-1185">Reference proteome</keyword>
<comment type="caution">
    <text evidence="4">The sequence shown here is derived from an EMBL/GenBank/DDBJ whole genome shotgun (WGS) entry which is preliminary data.</text>
</comment>
<dbReference type="InterPro" id="IPR042460">
    <property type="entry name" value="DCN1-like_PONY"/>
</dbReference>
<evidence type="ECO:0000259" key="3">
    <source>
        <dbReference type="PROSITE" id="PS51229"/>
    </source>
</evidence>
<dbReference type="EMBL" id="JBBPBN010000005">
    <property type="protein sequence ID" value="KAK9037426.1"/>
    <property type="molecule type" value="Genomic_DNA"/>
</dbReference>
<dbReference type="PROSITE" id="PS51229">
    <property type="entry name" value="DCUN1"/>
    <property type="match status" value="1"/>
</dbReference>
<dbReference type="Proteomes" id="UP001396334">
    <property type="component" value="Unassembled WGS sequence"/>
</dbReference>
<evidence type="ECO:0000313" key="5">
    <source>
        <dbReference type="Proteomes" id="UP001396334"/>
    </source>
</evidence>
<evidence type="ECO:0000313" key="4">
    <source>
        <dbReference type="EMBL" id="KAK9037426.1"/>
    </source>
</evidence>
<dbReference type="Gene3D" id="1.25.40.10">
    <property type="entry name" value="Tetratricopeptide repeat domain"/>
    <property type="match status" value="3"/>
</dbReference>
<organism evidence="4 5">
    <name type="scientific">Hibiscus sabdariffa</name>
    <name type="common">roselle</name>
    <dbReference type="NCBI Taxonomy" id="183260"/>
    <lineage>
        <taxon>Eukaryota</taxon>
        <taxon>Viridiplantae</taxon>
        <taxon>Streptophyta</taxon>
        <taxon>Embryophyta</taxon>
        <taxon>Tracheophyta</taxon>
        <taxon>Spermatophyta</taxon>
        <taxon>Magnoliopsida</taxon>
        <taxon>eudicotyledons</taxon>
        <taxon>Gunneridae</taxon>
        <taxon>Pentapetalae</taxon>
        <taxon>rosids</taxon>
        <taxon>malvids</taxon>
        <taxon>Malvales</taxon>
        <taxon>Malvaceae</taxon>
        <taxon>Malvoideae</taxon>
        <taxon>Hibiscus</taxon>
    </lineage>
</organism>
<dbReference type="InterPro" id="IPR002885">
    <property type="entry name" value="PPR_rpt"/>
</dbReference>
<name>A0ABR2TIV5_9ROSI</name>
<dbReference type="InterPro" id="IPR046848">
    <property type="entry name" value="E_motif"/>
</dbReference>
<feature type="repeat" description="PPR" evidence="2">
    <location>
        <begin position="548"/>
        <end position="582"/>
    </location>
</feature>
<dbReference type="InterPro" id="IPR005176">
    <property type="entry name" value="PONY_dom"/>
</dbReference>
<dbReference type="InterPro" id="IPR011990">
    <property type="entry name" value="TPR-like_helical_dom_sf"/>
</dbReference>
<dbReference type="Pfam" id="PF01535">
    <property type="entry name" value="PPR"/>
    <property type="match status" value="4"/>
</dbReference>
<feature type="repeat" description="PPR" evidence="2">
    <location>
        <begin position="649"/>
        <end position="683"/>
    </location>
</feature>
<dbReference type="PANTHER" id="PTHR47926">
    <property type="entry name" value="PENTATRICOPEPTIDE REPEAT-CONTAINING PROTEIN"/>
    <property type="match status" value="1"/>
</dbReference>
<reference evidence="4 5" key="1">
    <citation type="journal article" date="2024" name="G3 (Bethesda)">
        <title>Genome assembly of Hibiscus sabdariffa L. provides insights into metabolisms of medicinal natural products.</title>
        <authorList>
            <person name="Kim T."/>
        </authorList>
    </citation>
    <scope>NUCLEOTIDE SEQUENCE [LARGE SCALE GENOMIC DNA]</scope>
    <source>
        <strain evidence="4">TK-2024</strain>
        <tissue evidence="4">Old leaves</tissue>
    </source>
</reference>
<keyword evidence="1" id="KW-0677">Repeat</keyword>
<dbReference type="Pfam" id="PF03556">
    <property type="entry name" value="Cullin_binding"/>
    <property type="match status" value="1"/>
</dbReference>
<sequence length="870" mass="99005">MDSLGPERFDIFEIYRLFCELRTGYGYVCGGEGYQQDEESQRAKFSRDALNQLLKMVEPRMQTRNAVFDELCKLMLHLDLVVDFSEFSRFYDFVFFICRENGQKNITVSRAVAAWRLVLAGRFRLLNQWCNFVEKNQRHNISEDTWQQVLAFSRCVHENLGGYDPQGAWPVLIDDFVEHMYRILGPRNVFCSCGDLESQSCAIDEILPGLELVPGLKRKLCECDDDKMESSELLSNSANTNCTSNSKRNRLNSCRSVDRLDNLATNSSDDCMEIVKHSNPMGCCKSPCAVEGCLSKGFAVAGLLSNCSYTQLDQERRVSPEANWPQLLAEMDDFTVNTGRLDRRIVSTIRMLPRNSMSEILVEDFDSSVKIITETAYEIANNREATYKHVQVLLEKETLRATGDEFRAILLEFLLMSLPCPALFSSLSPFKNLTYAHSLLINSLNSTPSTWNILIRGHASSDSPQSAIWVLKEMRKRGLKRNKLTYPFVLKACSGAEALEEGRQVHGEIVKHGLDDDVYVNNNLVHFYGCCKKIMDAKKVFDEMWERTVVSWNAVITACVENFCVEDALGYFVRMREYGFDMDETTMVIMLSACAESGFLSLGRLFHLQIILRGLVLNIQLGTALVDMYAKSGDVQYASRVFKRMKEKNVWTWSAMILGFAQHGFAKEALELFTEMKGSSCVRPNYVTFLGVLCACSHAGLVHDGFRYFHEMEDVYRIKPMMNHYGAIVDILGRAGRLKDAYTFINNMPIEPDPVLWRTLLSACSVHSVNGTDDVGDKVKKRLLELEPRRTGNLVMVANMYAECGMWDRAANVRRFMRDGGLKKMAGESCLELNGLVHRFFSGYDSQFHFNDIYPLLDTLILHMKMISLS</sequence>
<protein>
    <recommendedName>
        <fullName evidence="3">DCUN1 domain-containing protein</fullName>
    </recommendedName>
</protein>
<proteinExistence type="predicted"/>
<dbReference type="Pfam" id="PF20431">
    <property type="entry name" value="E_motif"/>
    <property type="match status" value="1"/>
</dbReference>
<dbReference type="Pfam" id="PF13041">
    <property type="entry name" value="PPR_2"/>
    <property type="match status" value="2"/>
</dbReference>